<dbReference type="SUPFAM" id="SSF52540">
    <property type="entry name" value="P-loop containing nucleoside triphosphate hydrolases"/>
    <property type="match status" value="1"/>
</dbReference>
<dbReference type="SUPFAM" id="SSF48019">
    <property type="entry name" value="post-AAA+ oligomerization domain-like"/>
    <property type="match status" value="1"/>
</dbReference>
<keyword evidence="2" id="KW-0808">Transferase</keyword>
<evidence type="ECO:0000256" key="3">
    <source>
        <dbReference type="ARBA" id="ARBA00022695"/>
    </source>
</evidence>
<dbReference type="Gene3D" id="3.40.50.300">
    <property type="entry name" value="P-loop containing nucleotide triphosphate hydrolases"/>
    <property type="match status" value="1"/>
</dbReference>
<dbReference type="PANTHER" id="PTHR34388:SF1">
    <property type="entry name" value="DNA POLYMERASE III SUBUNIT DELTA"/>
    <property type="match status" value="1"/>
</dbReference>
<evidence type="ECO:0000313" key="8">
    <source>
        <dbReference type="EMBL" id="GAA1968416.1"/>
    </source>
</evidence>
<evidence type="ECO:0000256" key="2">
    <source>
        <dbReference type="ARBA" id="ARBA00022679"/>
    </source>
</evidence>
<dbReference type="EC" id="2.7.7.7" evidence="1"/>
<comment type="catalytic activity">
    <reaction evidence="7">
        <text>DNA(n) + a 2'-deoxyribonucleoside 5'-triphosphate = DNA(n+1) + diphosphate</text>
        <dbReference type="Rhea" id="RHEA:22508"/>
        <dbReference type="Rhea" id="RHEA-COMP:17339"/>
        <dbReference type="Rhea" id="RHEA-COMP:17340"/>
        <dbReference type="ChEBI" id="CHEBI:33019"/>
        <dbReference type="ChEBI" id="CHEBI:61560"/>
        <dbReference type="ChEBI" id="CHEBI:173112"/>
        <dbReference type="EC" id="2.7.7.7"/>
    </reaction>
</comment>
<evidence type="ECO:0000256" key="5">
    <source>
        <dbReference type="ARBA" id="ARBA00022932"/>
    </source>
</evidence>
<keyword evidence="5" id="KW-0239">DNA-directed DNA polymerase</keyword>
<proteinExistence type="inferred from homology"/>
<dbReference type="InterPro" id="IPR005790">
    <property type="entry name" value="DNA_polIII_delta"/>
</dbReference>
<gene>
    <name evidence="8" type="ORF">GCM10009798_31170</name>
</gene>
<protein>
    <recommendedName>
        <fullName evidence="1">DNA-directed DNA polymerase</fullName>
        <ecNumber evidence="1">2.7.7.7</ecNumber>
    </recommendedName>
</protein>
<keyword evidence="4" id="KW-0235">DNA replication</keyword>
<comment type="similarity">
    <text evidence="6">Belongs to the DNA polymerase HolA subunit family.</text>
</comment>
<evidence type="ECO:0000256" key="7">
    <source>
        <dbReference type="ARBA" id="ARBA00049244"/>
    </source>
</evidence>
<dbReference type="Proteomes" id="UP001500571">
    <property type="component" value="Unassembled WGS sequence"/>
</dbReference>
<comment type="caution">
    <text evidence="8">The sequence shown here is derived from an EMBL/GenBank/DDBJ whole genome shotgun (WGS) entry which is preliminary data.</text>
</comment>
<dbReference type="NCBIfam" id="TIGR01128">
    <property type="entry name" value="holA"/>
    <property type="match status" value="1"/>
</dbReference>
<evidence type="ECO:0000313" key="9">
    <source>
        <dbReference type="Proteomes" id="UP001500571"/>
    </source>
</evidence>
<dbReference type="InterPro" id="IPR027417">
    <property type="entry name" value="P-loop_NTPase"/>
</dbReference>
<dbReference type="Gene3D" id="1.20.272.10">
    <property type="match status" value="1"/>
</dbReference>
<dbReference type="EMBL" id="BAAAPB010000003">
    <property type="protein sequence ID" value="GAA1968416.1"/>
    <property type="molecule type" value="Genomic_DNA"/>
</dbReference>
<evidence type="ECO:0000256" key="1">
    <source>
        <dbReference type="ARBA" id="ARBA00012417"/>
    </source>
</evidence>
<dbReference type="PANTHER" id="PTHR34388">
    <property type="entry name" value="DNA POLYMERASE III SUBUNIT DELTA"/>
    <property type="match status" value="1"/>
</dbReference>
<name>A0ABP5CU55_9ACTN</name>
<evidence type="ECO:0000256" key="6">
    <source>
        <dbReference type="ARBA" id="ARBA00034754"/>
    </source>
</evidence>
<dbReference type="InterPro" id="IPR008921">
    <property type="entry name" value="DNA_pol3_clamp-load_cplx_C"/>
</dbReference>
<evidence type="ECO:0000256" key="4">
    <source>
        <dbReference type="ARBA" id="ARBA00022705"/>
    </source>
</evidence>
<keyword evidence="3" id="KW-0548">Nucleotidyltransferase</keyword>
<accession>A0ABP5CU55</accession>
<organism evidence="8 9">
    <name type="scientific">Nocardioides panacihumi</name>
    <dbReference type="NCBI Taxonomy" id="400774"/>
    <lineage>
        <taxon>Bacteria</taxon>
        <taxon>Bacillati</taxon>
        <taxon>Actinomycetota</taxon>
        <taxon>Actinomycetes</taxon>
        <taxon>Propionibacteriales</taxon>
        <taxon>Nocardioidaceae</taxon>
        <taxon>Nocardioides</taxon>
    </lineage>
</organism>
<sequence length="307" mass="31953">MLGRVILVTGKEEFLGERTVTAVKAAVKAHDADAELGDALAADLSLATLGEMAAPSLFSSVRCVVVRALENLPDGSVDGLVGYAQAPVEDVALVLVHGGGPKGSGLLAKLRKLPAVTEVKSEPVKPWDLPKFVVAEGGARGARIDGEAAGALVQAVGEDLRMLASAVDQLVSDFPGATIGEAEVAQYFGGRAEVKNFEIADAMLAGRRLQAMEGVRWALDSGTSPVYLLSSVAGQLRTLANYVGGNRKNINPYQLKKLPAVARGWDGESLGEAIRAVARADADLKGAASDPAYTLERLVLTITGLRS</sequence>
<reference evidence="9" key="1">
    <citation type="journal article" date="2019" name="Int. J. Syst. Evol. Microbiol.">
        <title>The Global Catalogue of Microorganisms (GCM) 10K type strain sequencing project: providing services to taxonomists for standard genome sequencing and annotation.</title>
        <authorList>
            <consortium name="The Broad Institute Genomics Platform"/>
            <consortium name="The Broad Institute Genome Sequencing Center for Infectious Disease"/>
            <person name="Wu L."/>
            <person name="Ma J."/>
        </authorList>
    </citation>
    <scope>NUCLEOTIDE SEQUENCE [LARGE SCALE GENOMIC DNA]</scope>
    <source>
        <strain evidence="9">JCM 15309</strain>
    </source>
</reference>
<keyword evidence="9" id="KW-1185">Reference proteome</keyword>